<evidence type="ECO:0000256" key="1">
    <source>
        <dbReference type="SAM" id="MobiDB-lite"/>
    </source>
</evidence>
<feature type="compositionally biased region" description="Basic and acidic residues" evidence="1">
    <location>
        <begin position="410"/>
        <end position="423"/>
    </location>
</feature>
<reference evidence="3" key="1">
    <citation type="submission" date="2022-10" db="EMBL/GenBank/DDBJ databases">
        <title>Tapping the CABI collections for fungal endophytes: first genome assemblies for Collariella, Neodidymelliopsis, Ascochyta clinopodiicola, Didymella pomorum, Didymosphaeria variabile, Neocosmospora piperis and Neocucurbitaria cava.</title>
        <authorList>
            <person name="Hill R."/>
        </authorList>
    </citation>
    <scope>NUCLEOTIDE SEQUENCE</scope>
    <source>
        <strain evidence="3">IMI 360193</strain>
    </source>
</reference>
<name>A0A9W9BYS0_9PLEO</name>
<proteinExistence type="predicted"/>
<feature type="region of interest" description="Disordered" evidence="1">
    <location>
        <begin position="377"/>
        <end position="429"/>
    </location>
</feature>
<dbReference type="OrthoDB" id="5338458at2759"/>
<dbReference type="PANTHER" id="PTHR36102:SF1">
    <property type="entry name" value="YDR124W-LIKE HELICAL BUNDLE DOMAIN-CONTAINING PROTEIN"/>
    <property type="match status" value="1"/>
</dbReference>
<evidence type="ECO:0000313" key="4">
    <source>
        <dbReference type="Proteomes" id="UP001140562"/>
    </source>
</evidence>
<evidence type="ECO:0000259" key="2">
    <source>
        <dbReference type="Pfam" id="PF11001"/>
    </source>
</evidence>
<feature type="region of interest" description="Disordered" evidence="1">
    <location>
        <begin position="1"/>
        <end position="38"/>
    </location>
</feature>
<feature type="domain" description="Subtelomeric hrmA-associated cluster protein AFUB-079030/YDR124W-like helical bundle" evidence="2">
    <location>
        <begin position="216"/>
        <end position="363"/>
    </location>
</feature>
<evidence type="ECO:0000313" key="3">
    <source>
        <dbReference type="EMBL" id="KAJ4335323.1"/>
    </source>
</evidence>
<dbReference type="Pfam" id="PF11001">
    <property type="entry name" value="AFUB_07903_YDR124W_hel"/>
    <property type="match status" value="1"/>
</dbReference>
<accession>A0A9W9BYS0</accession>
<dbReference type="EMBL" id="JAPEUV010000063">
    <property type="protein sequence ID" value="KAJ4335323.1"/>
    <property type="molecule type" value="Genomic_DNA"/>
</dbReference>
<feature type="region of interest" description="Disordered" evidence="1">
    <location>
        <begin position="127"/>
        <end position="181"/>
    </location>
</feature>
<dbReference type="InterPro" id="IPR047092">
    <property type="entry name" value="AFUB_07903/YDR124W-like_hel"/>
</dbReference>
<sequence length="646" mass="71684">MARFEADPAPPALKAEQPVMDTEINQRSPRVGRHGEDPFALTENCDYYPPSKAAKTATPAAETKAAEDKDEVAIPIPIATLVFQDGRTEPVYKPLAGHEHLFKARPMVSSPHTFNGRMYETHRPIQAAPSQVSGTSQHATQGPRQKVETLSKSAAPKQRKHAAHRQGLLKSKSLKRTRSVAQGLAPNRKAVTGDTTPGDVEPTVEVVTEESHTFYIGDIDAFKKFLTRRFDELTMKPLRGIATHWVKLIEPRRLGDWGKYHEMKPSEAETPPWWPQDVIYKEPSHLKKEDLSTLAVEMMLVHRKIDDIKRKGPWISKLRDVAKFTVQTTSADHFSSSKGAAHSEEMKKRALEKILPSIFEVAQAYEDHIMQYNLIEGSGNKDPGRGRHHTWKPIPRPIRQQQPKRPRRTAGSERVQETVHEVSGDETEPDDTMVCLARVPHGLPQALSSPLPVDAHAVAKVSTPTASGPCTPATILDDCVMHRTASTPNSSFDQSLHGLHLGEEDLDMKPHARTMSDHGGMQPPYNMPSYTQALQYPSAATSFNGQAYQCAESYGDQASAFPQNAPTFVNPFAMFNAPAPPISYNQYASPIPTAHGFPYEQGIFPPTPMSYPNTPMDTPMTPSDNGITYHGLPTDYSVDPQRVHHF</sequence>
<feature type="compositionally biased region" description="Polar residues" evidence="1">
    <location>
        <begin position="128"/>
        <end position="152"/>
    </location>
</feature>
<gene>
    <name evidence="3" type="ORF">N0V87_006247</name>
</gene>
<organism evidence="3 4">
    <name type="scientific">Didymella glomerata</name>
    <dbReference type="NCBI Taxonomy" id="749621"/>
    <lineage>
        <taxon>Eukaryota</taxon>
        <taxon>Fungi</taxon>
        <taxon>Dikarya</taxon>
        <taxon>Ascomycota</taxon>
        <taxon>Pezizomycotina</taxon>
        <taxon>Dothideomycetes</taxon>
        <taxon>Pleosporomycetidae</taxon>
        <taxon>Pleosporales</taxon>
        <taxon>Pleosporineae</taxon>
        <taxon>Didymellaceae</taxon>
        <taxon>Didymella</taxon>
    </lineage>
</organism>
<dbReference type="AlphaFoldDB" id="A0A9W9BYS0"/>
<dbReference type="Proteomes" id="UP001140562">
    <property type="component" value="Unassembled WGS sequence"/>
</dbReference>
<comment type="caution">
    <text evidence="3">The sequence shown here is derived from an EMBL/GenBank/DDBJ whole genome shotgun (WGS) entry which is preliminary data.</text>
</comment>
<dbReference type="InterPro" id="IPR021264">
    <property type="entry name" value="AFUB_079030/YDR124W-like"/>
</dbReference>
<protein>
    <recommendedName>
        <fullName evidence="2">Subtelomeric hrmA-associated cluster protein AFUB-079030/YDR124W-like helical bundle domain-containing protein</fullName>
    </recommendedName>
</protein>
<dbReference type="PANTHER" id="PTHR36102">
    <property type="entry name" value="CHROMOSOME 10, WHOLE GENOME SHOTGUN SEQUENCE"/>
    <property type="match status" value="1"/>
</dbReference>
<keyword evidence="4" id="KW-1185">Reference proteome</keyword>